<keyword evidence="1" id="KW-0472">Membrane</keyword>
<proteinExistence type="evidence at transcript level"/>
<evidence type="ECO:0000313" key="2">
    <source>
        <dbReference type="EMBL" id="AXL95741.1"/>
    </source>
</evidence>
<keyword evidence="1" id="KW-0812">Transmembrane</keyword>
<protein>
    <submittedName>
        <fullName evidence="2">Conotoxin superfamily W</fullName>
    </submittedName>
</protein>
<feature type="transmembrane region" description="Helical" evidence="1">
    <location>
        <begin position="6"/>
        <end position="24"/>
    </location>
</feature>
<evidence type="ECO:0000256" key="1">
    <source>
        <dbReference type="SAM" id="Phobius"/>
    </source>
</evidence>
<reference evidence="2" key="1">
    <citation type="journal article" date="2018" name="Genome Biol. Evol.">
        <title>Conotoxin diversity in Chelyconus ermineus (Born, 1778) and the convergent origin of piscivory in the Atlantic and Indo-Pacific cones.</title>
        <authorList>
            <person name="Abalde S."/>
            <person name="Tenorio M.J."/>
            <person name="Afonso C.M."/>
            <person name="Zardoya R."/>
        </authorList>
    </citation>
    <scope>NUCLEOTIDE SEQUENCE</scope>
    <source>
        <strain evidence="2">Cerm_404</strain>
    </source>
</reference>
<dbReference type="AlphaFoldDB" id="A0A346CJJ2"/>
<name>A0A346CJJ2_CONER</name>
<sequence>MFHLFNGYSFYVLCLCSWFGSFRVTRIRKFVGIVVGQTWWHPLEGELHHAGSTTKQVLVVSRGLVGGVLRMLDQKRHN</sequence>
<dbReference type="EMBL" id="MH360692">
    <property type="protein sequence ID" value="AXL95741.1"/>
    <property type="molecule type" value="mRNA"/>
</dbReference>
<keyword evidence="1" id="KW-1133">Transmembrane helix</keyword>
<organism evidence="2">
    <name type="scientific">Conus ermineus</name>
    <name type="common">Agate cone</name>
    <name type="synonym">Chelyconus ermineus</name>
    <dbReference type="NCBI Taxonomy" id="55423"/>
    <lineage>
        <taxon>Eukaryota</taxon>
        <taxon>Metazoa</taxon>
        <taxon>Spiralia</taxon>
        <taxon>Lophotrochozoa</taxon>
        <taxon>Mollusca</taxon>
        <taxon>Gastropoda</taxon>
        <taxon>Caenogastropoda</taxon>
        <taxon>Neogastropoda</taxon>
        <taxon>Conoidea</taxon>
        <taxon>Conidae</taxon>
        <taxon>Conus</taxon>
        <taxon>Chelyconus</taxon>
    </lineage>
</organism>
<accession>A0A346CJJ2</accession>